<dbReference type="SMART" id="SM00668">
    <property type="entry name" value="CTLH"/>
    <property type="match status" value="1"/>
</dbReference>
<sequence>MGGLEDEEPASKRMKVSSEKLKGLSNGLSVVEPLGGSSRDLMARPLQSEGDSGDVIGSKGVIKRVEFVRIIANALYSLGYKKTGAYLEEESGIPLHSPAVNVLMQQIHDGKWDESVETLQTIGLSDENIVKAASVLVLEQKFFELVERDKVTEALRTLRTEIAPHQINEKRIRELSSCLVSPSMRAQANSSCQRSAKAKSRTQLLEELQKLLPASLMIPEKRLEHLVERALLLQRDACTFHNSLNKEMSLYTDHDCGKNQIPSQTLQQVLQDHSDEVWFLQFSHNGKYLASSSSDRSAIIWEVDLNGRISLKHRLLGHEQPVSLVSWSSDDSQLLTCGVEEAVRRWDVTSGECLHVYEKAGFGLVSCGWFPDGKHILAGVNDKSICMWELDGNELEGWKGQRTLKISDLEITNDGKKIISICRDTAILLLDRELNVDKLIEEDQIITSFQLSKDNKFLLVNLLNQEIHLWNLEGEAEIVTTYTGHKRTRFVIRSCFGGLDQAFIASGSEDSLVYIWHRGTGEVIEALEGHSGSVNCVSWNPTNPHMLASASDDHTIRIWGLRELDDVVKFKNTEQYSSSNGNGPNGVHYSNGGTS</sequence>
<gene>
    <name evidence="10" type="ORF">E5676_scaffold504G00320</name>
    <name evidence="9" type="ORF">E6C27_scaffold81G00420</name>
</gene>
<dbReference type="PRINTS" id="PR00320">
    <property type="entry name" value="GPROTEINBRPT"/>
</dbReference>
<dbReference type="EMBL" id="SSTD01011803">
    <property type="protein sequence ID" value="TYK09401.1"/>
    <property type="molecule type" value="Genomic_DNA"/>
</dbReference>
<feature type="domain" description="CTLH" evidence="8">
    <location>
        <begin position="105"/>
        <end position="153"/>
    </location>
</feature>
<dbReference type="SUPFAM" id="SSF50978">
    <property type="entry name" value="WD40 repeat-like"/>
    <property type="match status" value="1"/>
</dbReference>
<dbReference type="Gene3D" id="2.130.10.10">
    <property type="entry name" value="YVTN repeat-like/Quinoprotein amine dehydrogenase"/>
    <property type="match status" value="2"/>
</dbReference>
<dbReference type="FunFam" id="2.130.10.10:FF:000087">
    <property type="entry name" value="WD repeat-containing protein 26 homolog"/>
    <property type="match status" value="1"/>
</dbReference>
<evidence type="ECO:0000256" key="3">
    <source>
        <dbReference type="ARBA" id="ARBA00022574"/>
    </source>
</evidence>
<keyword evidence="2" id="KW-0963">Cytoplasm</keyword>
<evidence type="ECO:0000313" key="11">
    <source>
        <dbReference type="Proteomes" id="UP000321393"/>
    </source>
</evidence>
<accession>A0A5A7SU73</accession>
<evidence type="ECO:0000313" key="10">
    <source>
        <dbReference type="EMBL" id="TYK09401.1"/>
    </source>
</evidence>
<evidence type="ECO:0000313" key="9">
    <source>
        <dbReference type="EMBL" id="KAA0032877.1"/>
    </source>
</evidence>
<dbReference type="PROSITE" id="PS50897">
    <property type="entry name" value="CTLH"/>
    <property type="match status" value="1"/>
</dbReference>
<feature type="repeat" description="WD" evidence="6">
    <location>
        <begin position="270"/>
        <end position="304"/>
    </location>
</feature>
<dbReference type="InterPro" id="IPR019775">
    <property type="entry name" value="WD40_repeat_CS"/>
</dbReference>
<dbReference type="EMBL" id="SSTE01021131">
    <property type="protein sequence ID" value="KAA0032877.1"/>
    <property type="molecule type" value="Genomic_DNA"/>
</dbReference>
<dbReference type="Proteomes" id="UP000321947">
    <property type="component" value="Unassembled WGS sequence"/>
</dbReference>
<dbReference type="PROSITE" id="PS00678">
    <property type="entry name" value="WD_REPEATS_1"/>
    <property type="match status" value="1"/>
</dbReference>
<evidence type="ECO:0000256" key="1">
    <source>
        <dbReference type="ARBA" id="ARBA00004496"/>
    </source>
</evidence>
<evidence type="ECO:0000259" key="8">
    <source>
        <dbReference type="PROSITE" id="PS50897"/>
    </source>
</evidence>
<organism evidence="9 11">
    <name type="scientific">Cucumis melo var. makuwa</name>
    <name type="common">Oriental melon</name>
    <dbReference type="NCBI Taxonomy" id="1194695"/>
    <lineage>
        <taxon>Eukaryota</taxon>
        <taxon>Viridiplantae</taxon>
        <taxon>Streptophyta</taxon>
        <taxon>Embryophyta</taxon>
        <taxon>Tracheophyta</taxon>
        <taxon>Spermatophyta</taxon>
        <taxon>Magnoliopsida</taxon>
        <taxon>eudicotyledons</taxon>
        <taxon>Gunneridae</taxon>
        <taxon>Pentapetalae</taxon>
        <taxon>rosids</taxon>
        <taxon>fabids</taxon>
        <taxon>Cucurbitales</taxon>
        <taxon>Cucurbitaceae</taxon>
        <taxon>Benincaseae</taxon>
        <taxon>Cucumis</taxon>
    </lineage>
</organism>
<dbReference type="CDD" id="cd00200">
    <property type="entry name" value="WD40"/>
    <property type="match status" value="1"/>
</dbReference>
<dbReference type="InterPro" id="IPR001680">
    <property type="entry name" value="WD40_rpt"/>
</dbReference>
<evidence type="ECO:0000256" key="4">
    <source>
        <dbReference type="ARBA" id="ARBA00022737"/>
    </source>
</evidence>
<dbReference type="InterPro" id="IPR036322">
    <property type="entry name" value="WD40_repeat_dom_sf"/>
</dbReference>
<feature type="repeat" description="WD" evidence="6">
    <location>
        <begin position="527"/>
        <end position="569"/>
    </location>
</feature>
<dbReference type="InterPro" id="IPR020472">
    <property type="entry name" value="WD40_PAC1"/>
</dbReference>
<dbReference type="PANTHER" id="PTHR22838">
    <property type="entry name" value="WD REPEAT PROTEIN 26-RELATED"/>
    <property type="match status" value="1"/>
</dbReference>
<feature type="region of interest" description="Disordered" evidence="7">
    <location>
        <begin position="574"/>
        <end position="595"/>
    </location>
</feature>
<dbReference type="InterPro" id="IPR006595">
    <property type="entry name" value="CTLH_C"/>
</dbReference>
<keyword evidence="4" id="KW-0677">Repeat</keyword>
<dbReference type="PROSITE" id="PS50896">
    <property type="entry name" value="LISH"/>
    <property type="match status" value="1"/>
</dbReference>
<comment type="subunit">
    <text evidence="5">Interacts with RANBPM.</text>
</comment>
<dbReference type="PROSITE" id="PS50082">
    <property type="entry name" value="WD_REPEATS_2"/>
    <property type="match status" value="3"/>
</dbReference>
<dbReference type="AlphaFoldDB" id="A0A5A7SU73"/>
<dbReference type="Proteomes" id="UP000321393">
    <property type="component" value="Unassembled WGS sequence"/>
</dbReference>
<dbReference type="STRING" id="1194695.A0A5A7SU73"/>
<dbReference type="InterPro" id="IPR006594">
    <property type="entry name" value="LisH"/>
</dbReference>
<dbReference type="OrthoDB" id="972532at2759"/>
<protein>
    <submittedName>
        <fullName evidence="9 10">WD repeat-containing protein-like</fullName>
    </submittedName>
</protein>
<reference evidence="11 12" key="1">
    <citation type="submission" date="2019-08" db="EMBL/GenBank/DDBJ databases">
        <title>Draft genome sequences of two oriental melons (Cucumis melo L. var makuwa).</title>
        <authorList>
            <person name="Kwon S.-Y."/>
        </authorList>
    </citation>
    <scope>NUCLEOTIDE SEQUENCE [LARGE SCALE GENOMIC DNA]</scope>
    <source>
        <strain evidence="12">cv. Chang Bougi</strain>
        <strain evidence="11">cv. SW 3</strain>
        <tissue evidence="9">Leaf</tissue>
    </source>
</reference>
<name>A0A5A7SU73_CUCMM</name>
<feature type="region of interest" description="Disordered" evidence="7">
    <location>
        <begin position="1"/>
        <end position="20"/>
    </location>
</feature>
<dbReference type="InterPro" id="IPR015943">
    <property type="entry name" value="WD40/YVTN_repeat-like_dom_sf"/>
</dbReference>
<evidence type="ECO:0000256" key="7">
    <source>
        <dbReference type="SAM" id="MobiDB-lite"/>
    </source>
</evidence>
<proteinExistence type="predicted"/>
<dbReference type="Pfam" id="PF00400">
    <property type="entry name" value="WD40"/>
    <property type="match status" value="5"/>
</dbReference>
<evidence type="ECO:0000256" key="6">
    <source>
        <dbReference type="PROSITE-ProRule" id="PRU00221"/>
    </source>
</evidence>
<dbReference type="SMART" id="SM00320">
    <property type="entry name" value="WD40"/>
    <property type="match status" value="7"/>
</dbReference>
<dbReference type="InterPro" id="IPR051350">
    <property type="entry name" value="WD_repeat-ST_regulator"/>
</dbReference>
<comment type="caution">
    <text evidence="9">The sequence shown here is derived from an EMBL/GenBank/DDBJ whole genome shotgun (WGS) entry which is preliminary data.</text>
</comment>
<comment type="subcellular location">
    <subcellularLocation>
        <location evidence="1">Cytoplasm</location>
    </subcellularLocation>
</comment>
<dbReference type="PANTHER" id="PTHR22838:SF0">
    <property type="entry name" value="WD REPEAT-CONTAINING PROTEIN 26"/>
    <property type="match status" value="1"/>
</dbReference>
<evidence type="ECO:0000256" key="2">
    <source>
        <dbReference type="ARBA" id="ARBA00022490"/>
    </source>
</evidence>
<keyword evidence="3 6" id="KW-0853">WD repeat</keyword>
<dbReference type="GO" id="GO:0005737">
    <property type="term" value="C:cytoplasm"/>
    <property type="evidence" value="ECO:0007669"/>
    <property type="project" value="UniProtKB-SubCell"/>
</dbReference>
<feature type="repeat" description="WD" evidence="6">
    <location>
        <begin position="315"/>
        <end position="356"/>
    </location>
</feature>
<dbReference type="Pfam" id="PF23627">
    <property type="entry name" value="LisH_WDR26"/>
    <property type="match status" value="1"/>
</dbReference>
<evidence type="ECO:0000313" key="12">
    <source>
        <dbReference type="Proteomes" id="UP000321947"/>
    </source>
</evidence>
<evidence type="ECO:0000256" key="5">
    <source>
        <dbReference type="ARBA" id="ARBA00065067"/>
    </source>
</evidence>
<dbReference type="PROSITE" id="PS50294">
    <property type="entry name" value="WD_REPEATS_REGION"/>
    <property type="match status" value="3"/>
</dbReference>